<dbReference type="Pfam" id="PF02597">
    <property type="entry name" value="ThiS"/>
    <property type="match status" value="1"/>
</dbReference>
<dbReference type="RefSeq" id="WP_188664761.1">
    <property type="nucleotide sequence ID" value="NZ_BMJI01000001.1"/>
</dbReference>
<comment type="caution">
    <text evidence="1">The sequence shown here is derived from an EMBL/GenBank/DDBJ whole genome shotgun (WGS) entry which is preliminary data.</text>
</comment>
<sequence>MKVNYYAAAAAAAGTTAETVDADGLTLGALKAQLTAAHPPLPGQPRLEDVLARSSFLLDGMAGRDDARTLDGVSALDVLPPFAGG</sequence>
<evidence type="ECO:0008006" key="3">
    <source>
        <dbReference type="Google" id="ProtNLM"/>
    </source>
</evidence>
<evidence type="ECO:0000313" key="1">
    <source>
        <dbReference type="EMBL" id="GGC78415.1"/>
    </source>
</evidence>
<reference evidence="2" key="1">
    <citation type="journal article" date="2019" name="Int. J. Syst. Evol. Microbiol.">
        <title>The Global Catalogue of Microorganisms (GCM) 10K type strain sequencing project: providing services to taxonomists for standard genome sequencing and annotation.</title>
        <authorList>
            <consortium name="The Broad Institute Genomics Platform"/>
            <consortium name="The Broad Institute Genome Sequencing Center for Infectious Disease"/>
            <person name="Wu L."/>
            <person name="Ma J."/>
        </authorList>
    </citation>
    <scope>NUCLEOTIDE SEQUENCE [LARGE SCALE GENOMIC DNA]</scope>
    <source>
        <strain evidence="2">CGMCC 1.15480</strain>
    </source>
</reference>
<dbReference type="EMBL" id="BMJI01000001">
    <property type="protein sequence ID" value="GGC78415.1"/>
    <property type="molecule type" value="Genomic_DNA"/>
</dbReference>
<dbReference type="Gene3D" id="3.10.20.30">
    <property type="match status" value="1"/>
</dbReference>
<keyword evidence="2" id="KW-1185">Reference proteome</keyword>
<dbReference type="InterPro" id="IPR003749">
    <property type="entry name" value="ThiS/MoaD-like"/>
</dbReference>
<proteinExistence type="predicted"/>
<protein>
    <recommendedName>
        <fullName evidence="3">Molybdopterin synthase sulfur carrier subunit</fullName>
    </recommendedName>
</protein>
<organism evidence="1 2">
    <name type="scientific">Tersicoccus solisilvae</name>
    <dbReference type="NCBI Taxonomy" id="1882339"/>
    <lineage>
        <taxon>Bacteria</taxon>
        <taxon>Bacillati</taxon>
        <taxon>Actinomycetota</taxon>
        <taxon>Actinomycetes</taxon>
        <taxon>Micrococcales</taxon>
        <taxon>Micrococcaceae</taxon>
        <taxon>Tersicoccus</taxon>
    </lineage>
</organism>
<dbReference type="InterPro" id="IPR016155">
    <property type="entry name" value="Mopterin_synth/thiamin_S_b"/>
</dbReference>
<dbReference type="SUPFAM" id="SSF54285">
    <property type="entry name" value="MoaD/ThiS"/>
    <property type="match status" value="1"/>
</dbReference>
<gene>
    <name evidence="1" type="ORF">GCM10011512_01240</name>
</gene>
<accession>A0ABQ1NLV4</accession>
<name>A0ABQ1NLV4_9MICC</name>
<dbReference type="Proteomes" id="UP000597761">
    <property type="component" value="Unassembled WGS sequence"/>
</dbReference>
<dbReference type="InterPro" id="IPR012675">
    <property type="entry name" value="Beta-grasp_dom_sf"/>
</dbReference>
<evidence type="ECO:0000313" key="2">
    <source>
        <dbReference type="Proteomes" id="UP000597761"/>
    </source>
</evidence>